<accession>A0A4U0XFN1</accession>
<dbReference type="SUPFAM" id="SSF103473">
    <property type="entry name" value="MFS general substrate transporter"/>
    <property type="match status" value="1"/>
</dbReference>
<keyword evidence="3 6" id="KW-1133">Transmembrane helix</keyword>
<evidence type="ECO:0000313" key="9">
    <source>
        <dbReference type="Proteomes" id="UP000308768"/>
    </source>
</evidence>
<evidence type="ECO:0000259" key="7">
    <source>
        <dbReference type="PROSITE" id="PS50850"/>
    </source>
</evidence>
<dbReference type="Gene3D" id="1.20.1250.20">
    <property type="entry name" value="MFS general substrate transporter like domains"/>
    <property type="match status" value="1"/>
</dbReference>
<dbReference type="Proteomes" id="UP000308768">
    <property type="component" value="Unassembled WGS sequence"/>
</dbReference>
<dbReference type="GO" id="GO:0140115">
    <property type="term" value="P:export across plasma membrane"/>
    <property type="evidence" value="ECO:0007669"/>
    <property type="project" value="UniProtKB-ARBA"/>
</dbReference>
<comment type="caution">
    <text evidence="8">The sequence shown here is derived from an EMBL/GenBank/DDBJ whole genome shotgun (WGS) entry which is preliminary data.</text>
</comment>
<name>A0A4U0XFN1_9PEZI</name>
<evidence type="ECO:0000256" key="3">
    <source>
        <dbReference type="ARBA" id="ARBA00022989"/>
    </source>
</evidence>
<dbReference type="GO" id="GO:0022857">
    <property type="term" value="F:transmembrane transporter activity"/>
    <property type="evidence" value="ECO:0007669"/>
    <property type="project" value="InterPro"/>
</dbReference>
<keyword evidence="9" id="KW-1185">Reference proteome</keyword>
<dbReference type="PROSITE" id="PS00216">
    <property type="entry name" value="SUGAR_TRANSPORT_1"/>
    <property type="match status" value="1"/>
</dbReference>
<feature type="compositionally biased region" description="Basic and acidic residues" evidence="5">
    <location>
        <begin position="566"/>
        <end position="583"/>
    </location>
</feature>
<dbReference type="STRING" id="331657.A0A4U0XFN1"/>
<dbReference type="InterPro" id="IPR020846">
    <property type="entry name" value="MFS_dom"/>
</dbReference>
<dbReference type="GO" id="GO:0005886">
    <property type="term" value="C:plasma membrane"/>
    <property type="evidence" value="ECO:0007669"/>
    <property type="project" value="TreeGrafter"/>
</dbReference>
<evidence type="ECO:0000256" key="1">
    <source>
        <dbReference type="ARBA" id="ARBA00004141"/>
    </source>
</evidence>
<dbReference type="OrthoDB" id="3365399at2759"/>
<dbReference type="Pfam" id="PF07690">
    <property type="entry name" value="MFS_1"/>
    <property type="match status" value="1"/>
</dbReference>
<dbReference type="GO" id="GO:0042908">
    <property type="term" value="P:xenobiotic transport"/>
    <property type="evidence" value="ECO:0007669"/>
    <property type="project" value="UniProtKB-ARBA"/>
</dbReference>
<evidence type="ECO:0000256" key="5">
    <source>
        <dbReference type="SAM" id="MobiDB-lite"/>
    </source>
</evidence>
<feature type="transmembrane region" description="Helical" evidence="6">
    <location>
        <begin position="523"/>
        <end position="543"/>
    </location>
</feature>
<feature type="transmembrane region" description="Helical" evidence="6">
    <location>
        <begin position="428"/>
        <end position="450"/>
    </location>
</feature>
<dbReference type="AlphaFoldDB" id="A0A4U0XFN1"/>
<feature type="transmembrane region" description="Helical" evidence="6">
    <location>
        <begin position="188"/>
        <end position="207"/>
    </location>
</feature>
<gene>
    <name evidence="8" type="ORF">B0A49_06078</name>
</gene>
<evidence type="ECO:0000256" key="6">
    <source>
        <dbReference type="SAM" id="Phobius"/>
    </source>
</evidence>
<keyword evidence="4 6" id="KW-0472">Membrane</keyword>
<evidence type="ECO:0000256" key="2">
    <source>
        <dbReference type="ARBA" id="ARBA00022692"/>
    </source>
</evidence>
<dbReference type="InterPro" id="IPR011701">
    <property type="entry name" value="MFS"/>
</dbReference>
<dbReference type="CDD" id="cd17323">
    <property type="entry name" value="MFS_Tpo1_MDR_like"/>
    <property type="match status" value="1"/>
</dbReference>
<reference evidence="8 9" key="1">
    <citation type="submission" date="2017-03" db="EMBL/GenBank/DDBJ databases">
        <title>Genomes of endolithic fungi from Antarctica.</title>
        <authorList>
            <person name="Coleine C."/>
            <person name="Masonjones S."/>
            <person name="Stajich J.E."/>
        </authorList>
    </citation>
    <scope>NUCLEOTIDE SEQUENCE [LARGE SCALE GENOMIC DNA]</scope>
    <source>
        <strain evidence="8 9">CCFEE 5187</strain>
    </source>
</reference>
<evidence type="ECO:0000313" key="8">
    <source>
        <dbReference type="EMBL" id="TKA74887.1"/>
    </source>
</evidence>
<evidence type="ECO:0000256" key="4">
    <source>
        <dbReference type="ARBA" id="ARBA00023136"/>
    </source>
</evidence>
<feature type="region of interest" description="Disordered" evidence="5">
    <location>
        <begin position="1"/>
        <end position="63"/>
    </location>
</feature>
<comment type="subcellular location">
    <subcellularLocation>
        <location evidence="1">Membrane</location>
        <topology evidence="1">Multi-pass membrane protein</topology>
    </subcellularLocation>
</comment>
<sequence length="613" mass="67395">MSLHAADASEKSLEKPVQSHVYSIPPSRSATSPEFHEDDDDDSSDGFSIHSIPGSELTPHISRQSIRLGAGPRLSRRNTNASVMTTDPAFEVDWDPDTYPTKDGTGDRYNPRIWTLWYRSLIIFFMSFATTTVVLYSSSYSSAIPGMKATFGISDSTGILGITTYLLGMAVGSVILAPLSEMYGRRPIYLIALALFTLLVLPCALAPNIEAILVTRFFGAFAASAMISNAPGTINDISEEEYRALAFSIWSIGPMNGPVIGPLVGGFVYQYLGWRWTNWVVMIMAGAAFFMVALVPETYAPAILRSRAAKKRKETDEPRWWSRYDEKKDFWPLLKVNLSRPFIMTVTEPICIFWDVYIAIVYGILYLCFVAYPIVFQGLRGWASGFTGLAFCGIGCGSLIVIASEPLIRKIINSHKPDPETGKPPPEAMISVVCGAAILIPVGELIFAWTCTPNVHWIWPILAGIPFGMGNCTVFIYASNYLVHSYGIYAASALAGNSVLRSVLGGTIPLAGPAMYHALGANWAGTTLGLLEAVCVPIPFIFYKYGHRIRMKSTLIRTMQEDKDKLEGKRRKMEERAEERAEADAMAGAGMESGAAVYEERDIEMGMGKEEKT</sequence>
<feature type="transmembrane region" description="Helical" evidence="6">
    <location>
        <begin position="157"/>
        <end position="176"/>
    </location>
</feature>
<feature type="transmembrane region" description="Helical" evidence="6">
    <location>
        <begin position="116"/>
        <end position="137"/>
    </location>
</feature>
<feature type="transmembrane region" description="Helical" evidence="6">
    <location>
        <begin position="456"/>
        <end position="477"/>
    </location>
</feature>
<dbReference type="PROSITE" id="PS50850">
    <property type="entry name" value="MFS"/>
    <property type="match status" value="1"/>
</dbReference>
<dbReference type="PANTHER" id="PTHR23502:SF12">
    <property type="entry name" value="MULTIDRUG TRANSPORTER, PUTATIVE (AFU_ORTHOLOGUE AFUA_1G06440)-RELATED"/>
    <property type="match status" value="1"/>
</dbReference>
<protein>
    <recommendedName>
        <fullName evidence="7">Major facilitator superfamily (MFS) profile domain-containing protein</fullName>
    </recommendedName>
</protein>
<keyword evidence="2 6" id="KW-0812">Transmembrane</keyword>
<proteinExistence type="predicted"/>
<dbReference type="InterPro" id="IPR036259">
    <property type="entry name" value="MFS_trans_sf"/>
</dbReference>
<dbReference type="InterPro" id="IPR005829">
    <property type="entry name" value="Sugar_transporter_CS"/>
</dbReference>
<dbReference type="FunFam" id="1.20.1250.20:FF:000011">
    <property type="entry name" value="MFS multidrug transporter, putative"/>
    <property type="match status" value="1"/>
</dbReference>
<feature type="transmembrane region" description="Helical" evidence="6">
    <location>
        <begin position="244"/>
        <end position="267"/>
    </location>
</feature>
<dbReference type="EMBL" id="NAJN01000328">
    <property type="protein sequence ID" value="TKA74887.1"/>
    <property type="molecule type" value="Genomic_DNA"/>
</dbReference>
<feature type="transmembrane region" description="Helical" evidence="6">
    <location>
        <begin position="279"/>
        <end position="304"/>
    </location>
</feature>
<feature type="domain" description="Major facilitator superfamily (MFS) profile" evidence="7">
    <location>
        <begin position="115"/>
        <end position="613"/>
    </location>
</feature>
<organism evidence="8 9">
    <name type="scientific">Cryomyces minteri</name>
    <dbReference type="NCBI Taxonomy" id="331657"/>
    <lineage>
        <taxon>Eukaryota</taxon>
        <taxon>Fungi</taxon>
        <taxon>Dikarya</taxon>
        <taxon>Ascomycota</taxon>
        <taxon>Pezizomycotina</taxon>
        <taxon>Dothideomycetes</taxon>
        <taxon>Dothideomycetes incertae sedis</taxon>
        <taxon>Cryomyces</taxon>
    </lineage>
</organism>
<feature type="transmembrane region" description="Helical" evidence="6">
    <location>
        <begin position="350"/>
        <end position="374"/>
    </location>
</feature>
<feature type="transmembrane region" description="Helical" evidence="6">
    <location>
        <begin position="386"/>
        <end position="408"/>
    </location>
</feature>
<dbReference type="PANTHER" id="PTHR23502">
    <property type="entry name" value="MAJOR FACILITATOR SUPERFAMILY"/>
    <property type="match status" value="1"/>
</dbReference>
<feature type="region of interest" description="Disordered" evidence="5">
    <location>
        <begin position="566"/>
        <end position="587"/>
    </location>
</feature>